<evidence type="ECO:0000313" key="2">
    <source>
        <dbReference type="Proteomes" id="UP001432251"/>
    </source>
</evidence>
<dbReference type="Proteomes" id="UP001432251">
    <property type="component" value="Chromosome"/>
</dbReference>
<evidence type="ECO:0000313" key="1">
    <source>
        <dbReference type="EMBL" id="WWQ66190.1"/>
    </source>
</evidence>
<sequence length="383" mass="42095">MTETVVNTTDVKSAPAARVPADTTASAPRGKRPEGRLRALDGLRLLAALMVAAYHYGGRDGDVSRAWGGSPSTQFPTLHEWFAYGPLGVQIFFVISGFVICMSGWGRPLRSFFASRVARLFPAYWAAIILVTAVFALPTVAYHAVSPSDALVNLTMLQQPAGADRVLGVCWTLWAELRFYALFALCVVLPGATRRRVVLFCAVWTMAAVLADASGEPFLNLVLMPEYAPFFIGGIGLYLVHRDRRDVLAWGVTAVGWALGQHYAVAGLWHKANPAFFSYREPLVIIAIVTAGFAAVAAIAAGMLRWADWRWLTVAGALTYPFYLVHEHLGWVTIEVLHRRLGLPSSVTFVGTAVLMLTLAWLLNRYVERWATPVLRKAVDRHL</sequence>
<name>A0ACD5AGJ7_9ACTN</name>
<organism evidence="1 2">
    <name type="scientific">Streptomyces citrinus</name>
    <dbReference type="NCBI Taxonomy" id="3118173"/>
    <lineage>
        <taxon>Bacteria</taxon>
        <taxon>Bacillati</taxon>
        <taxon>Actinomycetota</taxon>
        <taxon>Actinomycetes</taxon>
        <taxon>Kitasatosporales</taxon>
        <taxon>Streptomycetaceae</taxon>
        <taxon>Streptomyces</taxon>
    </lineage>
</organism>
<proteinExistence type="predicted"/>
<keyword evidence="2" id="KW-1185">Reference proteome</keyword>
<accession>A0ACD5AGJ7</accession>
<gene>
    <name evidence="1" type="ORF">V2W30_24590</name>
</gene>
<reference evidence="1" key="1">
    <citation type="journal article" date="2025" name="Int. J. Syst. Evol. Microbiol.">
        <title>Streptomyces citrinus sp. nov., with yellow diffusible pigment.</title>
        <authorList>
            <person name="He Y."/>
            <person name="Yang E."/>
            <person name="Xu J."/>
            <person name="Sun Y."/>
            <person name="Sun L."/>
        </authorList>
    </citation>
    <scope>NUCLEOTIDE SEQUENCE</scope>
    <source>
        <strain evidence="1">Q6</strain>
    </source>
</reference>
<protein>
    <submittedName>
        <fullName evidence="1">Acyltransferase</fullName>
        <ecNumber evidence="1">2.3.-.-</ecNumber>
    </submittedName>
</protein>
<dbReference type="EMBL" id="CP146022">
    <property type="protein sequence ID" value="WWQ66190.1"/>
    <property type="molecule type" value="Genomic_DNA"/>
</dbReference>
<keyword evidence="1" id="KW-0808">Transferase</keyword>
<dbReference type="EC" id="2.3.-.-" evidence="1"/>
<keyword evidence="1" id="KW-0012">Acyltransferase</keyword>